<gene>
    <name evidence="3" type="ORF">J2T19_001583</name>
</gene>
<evidence type="ECO:0000313" key="4">
    <source>
        <dbReference type="Proteomes" id="UP001233836"/>
    </source>
</evidence>
<organism evidence="3 4">
    <name type="scientific">Paenibacillus tundrae</name>
    <dbReference type="NCBI Taxonomy" id="528187"/>
    <lineage>
        <taxon>Bacteria</taxon>
        <taxon>Bacillati</taxon>
        <taxon>Bacillota</taxon>
        <taxon>Bacilli</taxon>
        <taxon>Bacillales</taxon>
        <taxon>Paenibacillaceae</taxon>
        <taxon>Paenibacillus</taxon>
    </lineage>
</organism>
<accession>A0ABT9WA62</accession>
<dbReference type="EMBL" id="JAUSTI010000003">
    <property type="protein sequence ID" value="MDQ0170143.1"/>
    <property type="molecule type" value="Genomic_DNA"/>
</dbReference>
<evidence type="ECO:0000256" key="1">
    <source>
        <dbReference type="SAM" id="Coils"/>
    </source>
</evidence>
<keyword evidence="2" id="KW-0812">Transmembrane</keyword>
<reference evidence="3 4" key="1">
    <citation type="submission" date="2023-07" db="EMBL/GenBank/DDBJ databases">
        <title>Sorghum-associated microbial communities from plants grown in Nebraska, USA.</title>
        <authorList>
            <person name="Schachtman D."/>
        </authorList>
    </citation>
    <scope>NUCLEOTIDE SEQUENCE [LARGE SCALE GENOMIC DNA]</scope>
    <source>
        <strain evidence="3 4">DS1314</strain>
    </source>
</reference>
<comment type="caution">
    <text evidence="3">The sequence shown here is derived from an EMBL/GenBank/DDBJ whole genome shotgun (WGS) entry which is preliminary data.</text>
</comment>
<dbReference type="RefSeq" id="WP_307214421.1">
    <property type="nucleotide sequence ID" value="NZ_JAUSTI010000003.1"/>
</dbReference>
<keyword evidence="1" id="KW-0175">Coiled coil</keyword>
<keyword evidence="4" id="KW-1185">Reference proteome</keyword>
<feature type="coiled-coil region" evidence="1">
    <location>
        <begin position="7"/>
        <end position="34"/>
    </location>
</feature>
<proteinExistence type="predicted"/>
<keyword evidence="2" id="KW-1133">Transmembrane helix</keyword>
<evidence type="ECO:0000313" key="3">
    <source>
        <dbReference type="EMBL" id="MDQ0170143.1"/>
    </source>
</evidence>
<sequence>MRSEQETEPMNERLERMEEKLDRLEIAQQKHKKSPVAKFLIGVGITFGIILVLMMTIGVLQFVSEGS</sequence>
<name>A0ABT9WA62_9BACL</name>
<protein>
    <submittedName>
        <fullName evidence="3">Tetrahydromethanopterin S-methyltransferase subunit G</fullName>
    </submittedName>
</protein>
<dbReference type="Proteomes" id="UP001233836">
    <property type="component" value="Unassembled WGS sequence"/>
</dbReference>
<keyword evidence="2" id="KW-0472">Membrane</keyword>
<evidence type="ECO:0000256" key="2">
    <source>
        <dbReference type="SAM" id="Phobius"/>
    </source>
</evidence>
<feature type="transmembrane region" description="Helical" evidence="2">
    <location>
        <begin position="39"/>
        <end position="63"/>
    </location>
</feature>